<dbReference type="HOGENOM" id="CLU_3114454_0_0_10"/>
<name>B3JJE5_9BACT</name>
<dbReference type="Proteomes" id="UP000003146">
    <property type="component" value="Unassembled WGS sequence"/>
</dbReference>
<evidence type="ECO:0000313" key="1">
    <source>
        <dbReference type="EMBL" id="EDV00874.1"/>
    </source>
</evidence>
<reference evidence="1 2" key="1">
    <citation type="submission" date="2008-04" db="EMBL/GenBank/DDBJ databases">
        <title>Draft genome sequence of Bacteroides coprocola (DSM 17136).</title>
        <authorList>
            <person name="Sudarsanam P."/>
            <person name="Ley R."/>
            <person name="Guruge J."/>
            <person name="Turnbaugh P.J."/>
            <person name="Mahowald M."/>
            <person name="Liep D."/>
            <person name="Gordon J."/>
        </authorList>
    </citation>
    <scope>NUCLEOTIDE SEQUENCE [LARGE SCALE GENOMIC DNA]</scope>
    <source>
        <strain evidence="1 2">DSM 17136</strain>
    </source>
</reference>
<organism evidence="1 2">
    <name type="scientific">Phocaeicola coprocola DSM 17136</name>
    <dbReference type="NCBI Taxonomy" id="470145"/>
    <lineage>
        <taxon>Bacteria</taxon>
        <taxon>Pseudomonadati</taxon>
        <taxon>Bacteroidota</taxon>
        <taxon>Bacteroidia</taxon>
        <taxon>Bacteroidales</taxon>
        <taxon>Bacteroidaceae</taxon>
        <taxon>Phocaeicola</taxon>
    </lineage>
</organism>
<comment type="caution">
    <text evidence="1">The sequence shown here is derived from an EMBL/GenBank/DDBJ whole genome shotgun (WGS) entry which is preliminary data.</text>
</comment>
<dbReference type="AlphaFoldDB" id="B3JJE5"/>
<evidence type="ECO:0000313" key="2">
    <source>
        <dbReference type="Proteomes" id="UP000003146"/>
    </source>
</evidence>
<reference evidence="1 2" key="2">
    <citation type="submission" date="2008-04" db="EMBL/GenBank/DDBJ databases">
        <authorList>
            <person name="Fulton L."/>
            <person name="Clifton S."/>
            <person name="Fulton B."/>
            <person name="Xu J."/>
            <person name="Minx P."/>
            <person name="Pepin K.H."/>
            <person name="Johnson M."/>
            <person name="Thiruvilangam P."/>
            <person name="Bhonagiri V."/>
            <person name="Nash W.E."/>
            <person name="Mardis E.R."/>
            <person name="Wilson R.K."/>
        </authorList>
    </citation>
    <scope>NUCLEOTIDE SEQUENCE [LARGE SCALE GENOMIC DNA]</scope>
    <source>
        <strain evidence="1 2">DSM 17136</strain>
    </source>
</reference>
<sequence length="50" mass="6013">MYCWFDVEQKPAGRVKSHKNSQFTFQLVVEFSMLNGKYRECPKEFRSVVH</sequence>
<accession>B3JJE5</accession>
<proteinExistence type="predicted"/>
<gene>
    <name evidence="1" type="ORF">BACCOP_02015</name>
</gene>
<protein>
    <submittedName>
        <fullName evidence="1">Uncharacterized protein</fullName>
    </submittedName>
</protein>
<dbReference type="EMBL" id="ABIY02000086">
    <property type="protein sequence ID" value="EDV00874.1"/>
    <property type="molecule type" value="Genomic_DNA"/>
</dbReference>